<evidence type="ECO:0000313" key="2">
    <source>
        <dbReference type="EMBL" id="MFD1541018.1"/>
    </source>
</evidence>
<dbReference type="Gene3D" id="3.40.50.720">
    <property type="entry name" value="NAD(P)-binding Rossmann-like Domain"/>
    <property type="match status" value="1"/>
</dbReference>
<dbReference type="SUPFAM" id="SSF51735">
    <property type="entry name" value="NAD(P)-binding Rossmann-fold domains"/>
    <property type="match status" value="1"/>
</dbReference>
<feature type="non-terminal residue" evidence="2">
    <location>
        <position position="101"/>
    </location>
</feature>
<protein>
    <submittedName>
        <fullName evidence="2">CoA-binding protein</fullName>
    </submittedName>
</protein>
<dbReference type="Proteomes" id="UP001597097">
    <property type="component" value="Unassembled WGS sequence"/>
</dbReference>
<gene>
    <name evidence="2" type="ORF">ACFSJ0_28440</name>
</gene>
<sequence length="101" mass="9886">MSDTATTTTPADLSALFAPRGIAVIGASRHPHKLGATLARSLSGFASAGGHLALVNDRDDGMYGSVTQAAADGPIDVAMICVPAPACPDALAEAAAAGARA</sequence>
<dbReference type="PANTHER" id="PTHR42793:SF1">
    <property type="entry name" value="PEPTIDYL-LYSINE N-ACETYLTRANSFERASE PATZ"/>
    <property type="match status" value="1"/>
</dbReference>
<dbReference type="Pfam" id="PF13380">
    <property type="entry name" value="CoA_binding_2"/>
    <property type="match status" value="1"/>
</dbReference>
<accession>A0ABW4GFF1</accession>
<proteinExistence type="predicted"/>
<evidence type="ECO:0000313" key="3">
    <source>
        <dbReference type="Proteomes" id="UP001597097"/>
    </source>
</evidence>
<dbReference type="SMART" id="SM00881">
    <property type="entry name" value="CoA_binding"/>
    <property type="match status" value="1"/>
</dbReference>
<dbReference type="InterPro" id="IPR036291">
    <property type="entry name" value="NAD(P)-bd_dom_sf"/>
</dbReference>
<keyword evidence="3" id="KW-1185">Reference proteome</keyword>
<name>A0ABW4GFF1_9ACTN</name>
<organism evidence="2 3">
    <name type="scientific">Nonomuraea guangzhouensis</name>
    <dbReference type="NCBI Taxonomy" id="1291555"/>
    <lineage>
        <taxon>Bacteria</taxon>
        <taxon>Bacillati</taxon>
        <taxon>Actinomycetota</taxon>
        <taxon>Actinomycetes</taxon>
        <taxon>Streptosporangiales</taxon>
        <taxon>Streptosporangiaceae</taxon>
        <taxon>Nonomuraea</taxon>
    </lineage>
</organism>
<comment type="caution">
    <text evidence="2">The sequence shown here is derived from an EMBL/GenBank/DDBJ whole genome shotgun (WGS) entry which is preliminary data.</text>
</comment>
<feature type="domain" description="CoA-binding" evidence="1">
    <location>
        <begin position="16"/>
        <end position="101"/>
    </location>
</feature>
<dbReference type="EMBL" id="JBHUCM010000021">
    <property type="protein sequence ID" value="MFD1541018.1"/>
    <property type="molecule type" value="Genomic_DNA"/>
</dbReference>
<dbReference type="RefSeq" id="WP_378622926.1">
    <property type="nucleotide sequence ID" value="NZ_JBHUCM010000021.1"/>
</dbReference>
<evidence type="ECO:0000259" key="1">
    <source>
        <dbReference type="SMART" id="SM00881"/>
    </source>
</evidence>
<reference evidence="3" key="1">
    <citation type="journal article" date="2019" name="Int. J. Syst. Evol. Microbiol.">
        <title>The Global Catalogue of Microorganisms (GCM) 10K type strain sequencing project: providing services to taxonomists for standard genome sequencing and annotation.</title>
        <authorList>
            <consortium name="The Broad Institute Genomics Platform"/>
            <consortium name="The Broad Institute Genome Sequencing Center for Infectious Disease"/>
            <person name="Wu L."/>
            <person name="Ma J."/>
        </authorList>
    </citation>
    <scope>NUCLEOTIDE SEQUENCE [LARGE SCALE GENOMIC DNA]</scope>
    <source>
        <strain evidence="3">CGMCC 1.15399</strain>
    </source>
</reference>
<dbReference type="PANTHER" id="PTHR42793">
    <property type="entry name" value="COA BINDING DOMAIN CONTAINING PROTEIN"/>
    <property type="match status" value="1"/>
</dbReference>
<dbReference type="InterPro" id="IPR003781">
    <property type="entry name" value="CoA-bd"/>
</dbReference>